<dbReference type="PANTHER" id="PTHR30176:SF3">
    <property type="entry name" value="FERREDOXIN-TYPE PROTEIN NAPH"/>
    <property type="match status" value="1"/>
</dbReference>
<dbReference type="InterPro" id="IPR017896">
    <property type="entry name" value="4Fe4S_Fe-S-bd"/>
</dbReference>
<evidence type="ECO:0000256" key="8">
    <source>
        <dbReference type="SAM" id="Phobius"/>
    </source>
</evidence>
<dbReference type="Pfam" id="PF12837">
    <property type="entry name" value="Fer4_6"/>
    <property type="match status" value="1"/>
</dbReference>
<evidence type="ECO:0000256" key="4">
    <source>
        <dbReference type="ARBA" id="ARBA00022982"/>
    </source>
</evidence>
<dbReference type="InterPro" id="IPR051684">
    <property type="entry name" value="Electron_Trans/Redox"/>
</dbReference>
<dbReference type="InterPro" id="IPR017900">
    <property type="entry name" value="4Fe4S_Fe_S_CS"/>
</dbReference>
<feature type="domain" description="4Fe-4S ferredoxin-type" evidence="9">
    <location>
        <begin position="244"/>
        <end position="273"/>
    </location>
</feature>
<dbReference type="PANTHER" id="PTHR30176">
    <property type="entry name" value="FERREDOXIN-TYPE PROTEIN NAPH"/>
    <property type="match status" value="1"/>
</dbReference>
<feature type="transmembrane region" description="Helical" evidence="8">
    <location>
        <begin position="128"/>
        <end position="153"/>
    </location>
</feature>
<evidence type="ECO:0000259" key="9">
    <source>
        <dbReference type="PROSITE" id="PS51379"/>
    </source>
</evidence>
<dbReference type="GO" id="GO:0051539">
    <property type="term" value="F:4 iron, 4 sulfur cluster binding"/>
    <property type="evidence" value="ECO:0007669"/>
    <property type="project" value="UniProtKB-KW"/>
</dbReference>
<keyword evidence="8" id="KW-0812">Transmembrane</keyword>
<dbReference type="GO" id="GO:0046872">
    <property type="term" value="F:metal ion binding"/>
    <property type="evidence" value="ECO:0007669"/>
    <property type="project" value="UniProtKB-KW"/>
</dbReference>
<keyword evidence="1" id="KW-0813">Transport</keyword>
<proteinExistence type="predicted"/>
<dbReference type="Gene3D" id="3.30.70.20">
    <property type="match status" value="3"/>
</dbReference>
<keyword evidence="3" id="KW-0479">Metal-binding</keyword>
<reference evidence="10" key="1">
    <citation type="submission" date="2016-10" db="EMBL/GenBank/DDBJ databases">
        <title>Sequence of Gallionella enrichment culture.</title>
        <authorList>
            <person name="Poehlein A."/>
            <person name="Muehling M."/>
            <person name="Daniel R."/>
        </authorList>
    </citation>
    <scope>NUCLEOTIDE SEQUENCE</scope>
</reference>
<protein>
    <submittedName>
        <fullName evidence="10">Putative electron transport protein YccM</fullName>
    </submittedName>
</protein>
<accession>A0A1J5SK67</accession>
<keyword evidence="4" id="KW-0249">Electron transport</keyword>
<evidence type="ECO:0000256" key="7">
    <source>
        <dbReference type="SAM" id="MobiDB-lite"/>
    </source>
</evidence>
<feature type="domain" description="4Fe-4S ferredoxin-type" evidence="9">
    <location>
        <begin position="397"/>
        <end position="426"/>
    </location>
</feature>
<evidence type="ECO:0000256" key="3">
    <source>
        <dbReference type="ARBA" id="ARBA00022723"/>
    </source>
</evidence>
<dbReference type="CDD" id="cd16373">
    <property type="entry name" value="DMSOR_beta_like"/>
    <property type="match status" value="1"/>
</dbReference>
<feature type="domain" description="4Fe-4S ferredoxin-type" evidence="9">
    <location>
        <begin position="274"/>
        <end position="300"/>
    </location>
</feature>
<sequence length="574" mass="61443">MHKSSSNPRPRRGRSRPAGPVRSLRRLRIVAALAVFLVLTAALADFRELVPVRVGHWLGAVQFVPALMAAVAGLGISAVILGAIVVITLLFGRLYCSVLCPLGVFQDVVARLGRRSARLLRFARPQRLLRNAVLGAAVAAVVAGWGGFALAVVDPYSNYGRVVSGLFRPVASWINNAFTGLANRAGWMGLYRVELPLHGLGALVIPALLLTAVVVLAVLRGRLYCNAICPVGTVLGLLSRRAAFRISIDGDACTKCGSCLRSCKAQCIDLRAGTVDFDRCVACFNCLDACDERGIGYRFEWRRTRASGEAMKDPQRDVPEPAPAGESRRAFFGRLSALAAAGAWVASRARAATVVPPRIGPAGLIPPRGATPESDGVAGIRDIDPARQHAISPPGSHSVHRFLDRCTACHLCVSACPKHVLQPAVFEYGFEGLMKPRMDYTASFCDYDCTKCVDVCPDGALERIPVAAKQLDQLGLAYFDPDKCIVTTKGTDCAACSEHCPTKAVYTTPYGNNLRLPTVNRDLCIGCGACEYACPVQPVKAIEVSGLRTHGRASRDASKEPSPPKPPSEGDFPF</sequence>
<dbReference type="PROSITE" id="PS51379">
    <property type="entry name" value="4FE4S_FER_2"/>
    <property type="match status" value="6"/>
</dbReference>
<organism evidence="10">
    <name type="scientific">mine drainage metagenome</name>
    <dbReference type="NCBI Taxonomy" id="410659"/>
    <lineage>
        <taxon>unclassified sequences</taxon>
        <taxon>metagenomes</taxon>
        <taxon>ecological metagenomes</taxon>
    </lineage>
</organism>
<dbReference type="Pfam" id="PF13187">
    <property type="entry name" value="Fer4_9"/>
    <property type="match status" value="1"/>
</dbReference>
<evidence type="ECO:0000313" key="10">
    <source>
        <dbReference type="EMBL" id="OIR04416.1"/>
    </source>
</evidence>
<comment type="caution">
    <text evidence="10">The sequence shown here is derived from an EMBL/GenBank/DDBJ whole genome shotgun (WGS) entry which is preliminary data.</text>
</comment>
<feature type="transmembrane region" description="Helical" evidence="8">
    <location>
        <begin position="68"/>
        <end position="91"/>
    </location>
</feature>
<feature type="domain" description="4Fe-4S ferredoxin-type" evidence="9">
    <location>
        <begin position="475"/>
        <end position="510"/>
    </location>
</feature>
<keyword evidence="2" id="KW-0004">4Fe-4S</keyword>
<dbReference type="AlphaFoldDB" id="A0A1J5SK67"/>
<feature type="domain" description="4Fe-4S ferredoxin-type" evidence="9">
    <location>
        <begin position="515"/>
        <end position="544"/>
    </location>
</feature>
<keyword evidence="8" id="KW-0472">Membrane</keyword>
<evidence type="ECO:0000256" key="1">
    <source>
        <dbReference type="ARBA" id="ARBA00022448"/>
    </source>
</evidence>
<name>A0A1J5SK67_9ZZZZ</name>
<keyword evidence="5" id="KW-0408">Iron</keyword>
<dbReference type="PROSITE" id="PS00198">
    <property type="entry name" value="4FE4S_FER_1"/>
    <property type="match status" value="2"/>
</dbReference>
<dbReference type="GO" id="GO:0005886">
    <property type="term" value="C:plasma membrane"/>
    <property type="evidence" value="ECO:0007669"/>
    <property type="project" value="TreeGrafter"/>
</dbReference>
<keyword evidence="8" id="KW-1133">Transmembrane helix</keyword>
<evidence type="ECO:0000256" key="2">
    <source>
        <dbReference type="ARBA" id="ARBA00022485"/>
    </source>
</evidence>
<dbReference type="Pfam" id="PF12801">
    <property type="entry name" value="Fer4_5"/>
    <property type="match status" value="2"/>
</dbReference>
<dbReference type="SUPFAM" id="SSF54862">
    <property type="entry name" value="4Fe-4S ferredoxins"/>
    <property type="match status" value="2"/>
</dbReference>
<dbReference type="EMBL" id="MLJW01000058">
    <property type="protein sequence ID" value="OIR04416.1"/>
    <property type="molecule type" value="Genomic_DNA"/>
</dbReference>
<evidence type="ECO:0000256" key="6">
    <source>
        <dbReference type="ARBA" id="ARBA00023014"/>
    </source>
</evidence>
<feature type="region of interest" description="Disordered" evidence="7">
    <location>
        <begin position="547"/>
        <end position="574"/>
    </location>
</feature>
<evidence type="ECO:0000256" key="5">
    <source>
        <dbReference type="ARBA" id="ARBA00023004"/>
    </source>
</evidence>
<gene>
    <name evidence="10" type="primary">yccM_9</name>
    <name evidence="10" type="ORF">GALL_136160</name>
</gene>
<feature type="domain" description="4Fe-4S ferredoxin-type" evidence="9">
    <location>
        <begin position="434"/>
        <end position="466"/>
    </location>
</feature>
<feature type="transmembrane region" description="Helical" evidence="8">
    <location>
        <begin position="197"/>
        <end position="219"/>
    </location>
</feature>
<keyword evidence="6" id="KW-0411">Iron-sulfur</keyword>